<evidence type="ECO:0000313" key="2">
    <source>
        <dbReference type="Proteomes" id="UP001057402"/>
    </source>
</evidence>
<accession>A0ACB9RT31</accession>
<dbReference type="Proteomes" id="UP001057402">
    <property type="component" value="Chromosome 3"/>
</dbReference>
<gene>
    <name evidence="1" type="ORF">MLD38_008072</name>
</gene>
<evidence type="ECO:0000313" key="1">
    <source>
        <dbReference type="EMBL" id="KAI4382064.1"/>
    </source>
</evidence>
<reference evidence="2" key="1">
    <citation type="journal article" date="2023" name="Front. Plant Sci.">
        <title>Chromosomal-level genome assembly of Melastoma candidum provides insights into trichome evolution.</title>
        <authorList>
            <person name="Zhong Y."/>
            <person name="Wu W."/>
            <person name="Sun C."/>
            <person name="Zou P."/>
            <person name="Liu Y."/>
            <person name="Dai S."/>
            <person name="Zhou R."/>
        </authorList>
    </citation>
    <scope>NUCLEOTIDE SEQUENCE [LARGE SCALE GENOMIC DNA]</scope>
</reference>
<comment type="caution">
    <text evidence="1">The sequence shown here is derived from an EMBL/GenBank/DDBJ whole genome shotgun (WGS) entry which is preliminary data.</text>
</comment>
<keyword evidence="2" id="KW-1185">Reference proteome</keyword>
<organism evidence="1 2">
    <name type="scientific">Melastoma candidum</name>
    <dbReference type="NCBI Taxonomy" id="119954"/>
    <lineage>
        <taxon>Eukaryota</taxon>
        <taxon>Viridiplantae</taxon>
        <taxon>Streptophyta</taxon>
        <taxon>Embryophyta</taxon>
        <taxon>Tracheophyta</taxon>
        <taxon>Spermatophyta</taxon>
        <taxon>Magnoliopsida</taxon>
        <taxon>eudicotyledons</taxon>
        <taxon>Gunneridae</taxon>
        <taxon>Pentapetalae</taxon>
        <taxon>rosids</taxon>
        <taxon>malvids</taxon>
        <taxon>Myrtales</taxon>
        <taxon>Melastomataceae</taxon>
        <taxon>Melastomatoideae</taxon>
        <taxon>Melastomateae</taxon>
        <taxon>Melastoma</taxon>
    </lineage>
</organism>
<name>A0ACB9RT31_9MYRT</name>
<dbReference type="EMBL" id="CM042882">
    <property type="protein sequence ID" value="KAI4382064.1"/>
    <property type="molecule type" value="Genomic_DNA"/>
</dbReference>
<sequence>MGSGNSKIDRDEALCLCKARKDFVRQAVESRCALASAHWCYVQSLRSFGIALRRYAESELLMGSSLSTSATDLDRTPSHSSCPSPTTPPGAADLVMSPFNSRSPVSQPKTRMSFMRYGSAASVTVSFSPSCKTGYLDCDDSVDFVLPPPPPLPPEPGTPWDFFEPVDDAEGFRSMSPVGLGMDFEKLRESLRLQDKGADDSEVILDKSDVFHDAASVFKFSAQQCPKAADLSCRSRIDQSVALVSSEAGHQLGTECREDAPVNSLQRAHSNSEKERPLLATQFCTDREDPSEFITHRAKDFLSSIKDIEHKFFKVSESGKEVSRMLEGNKVRVGYPEEKGHPSPTTMLAAFQHVCCRKKPTITYSVPGDVGAKLILWKRSCSSRSSSSRNPLTTGPKDDASDSGSDFVDEACMISGSHSSTLERLFAWERKLYDEVKASELIRKEYDKKCDQLKRQFAKGCTGPDIDKTRVVAKDLHSRVIVALHSVDLISKRIEKMRDEEILPQLMELVQGLIRMWKSMLECHHAQYITISLAYHSEGPSVAPSSEVQRRIMDQLHSEIEQFGLCFANWTNSLTSYVESLNGWLQHCIVLPPERSKHRRPWSPRRLVAPPIFSLCREWSAGLKALPSTELSDAIRDFFSDLYDLKEQQLQLLKKHKPVEGGDGGAERNKDNDDKDCVASNLSCMQTSLTKVLDRLTKFSEASLKMYEDVRLKCEAARVTYSRPVRSRTRTT</sequence>
<protein>
    <submittedName>
        <fullName evidence="1">Uncharacterized protein</fullName>
    </submittedName>
</protein>
<proteinExistence type="predicted"/>